<dbReference type="AlphaFoldDB" id="A0A409WX04"/>
<reference evidence="1 2" key="1">
    <citation type="journal article" date="2018" name="Evol. Lett.">
        <title>Horizontal gene cluster transfer increased hallucinogenic mushroom diversity.</title>
        <authorList>
            <person name="Reynolds H.T."/>
            <person name="Vijayakumar V."/>
            <person name="Gluck-Thaler E."/>
            <person name="Korotkin H.B."/>
            <person name="Matheny P.B."/>
            <person name="Slot J.C."/>
        </authorList>
    </citation>
    <scope>NUCLEOTIDE SEQUENCE [LARGE SCALE GENOMIC DNA]</scope>
    <source>
        <strain evidence="1 2">SRW20</strain>
    </source>
</reference>
<dbReference type="InParanoid" id="A0A409WX04"/>
<evidence type="ECO:0000313" key="1">
    <source>
        <dbReference type="EMBL" id="PPQ83053.1"/>
    </source>
</evidence>
<dbReference type="Proteomes" id="UP000284706">
    <property type="component" value="Unassembled WGS sequence"/>
</dbReference>
<protein>
    <submittedName>
        <fullName evidence="1">Uncharacterized protein</fullName>
    </submittedName>
</protein>
<sequence length="80" mass="8908">MYTRYRVHVVACIATFRGSTFDTIWTTFRCGSRPSCAYVVTDRVASNLKATLSWPSVQIAVTIFASNIPARADVTDVFLN</sequence>
<evidence type="ECO:0000313" key="2">
    <source>
        <dbReference type="Proteomes" id="UP000284706"/>
    </source>
</evidence>
<dbReference type="EMBL" id="NHYE01004663">
    <property type="protein sequence ID" value="PPQ83053.1"/>
    <property type="molecule type" value="Genomic_DNA"/>
</dbReference>
<proteinExistence type="predicted"/>
<keyword evidence="2" id="KW-1185">Reference proteome</keyword>
<comment type="caution">
    <text evidence="1">The sequence shown here is derived from an EMBL/GenBank/DDBJ whole genome shotgun (WGS) entry which is preliminary data.</text>
</comment>
<organism evidence="1 2">
    <name type="scientific">Gymnopilus dilepis</name>
    <dbReference type="NCBI Taxonomy" id="231916"/>
    <lineage>
        <taxon>Eukaryota</taxon>
        <taxon>Fungi</taxon>
        <taxon>Dikarya</taxon>
        <taxon>Basidiomycota</taxon>
        <taxon>Agaricomycotina</taxon>
        <taxon>Agaricomycetes</taxon>
        <taxon>Agaricomycetidae</taxon>
        <taxon>Agaricales</taxon>
        <taxon>Agaricineae</taxon>
        <taxon>Hymenogastraceae</taxon>
        <taxon>Gymnopilus</taxon>
    </lineage>
</organism>
<gene>
    <name evidence="1" type="ORF">CVT26_011764</name>
</gene>
<accession>A0A409WX04</accession>
<name>A0A409WX04_9AGAR</name>